<evidence type="ECO:0000256" key="1">
    <source>
        <dbReference type="SAM" id="SignalP"/>
    </source>
</evidence>
<feature type="signal peptide" evidence="1">
    <location>
        <begin position="1"/>
        <end position="21"/>
    </location>
</feature>
<accession>A0A1M6PZS1</accession>
<keyword evidence="3" id="KW-1185">Reference proteome</keyword>
<dbReference type="Proteomes" id="UP000184386">
    <property type="component" value="Unassembled WGS sequence"/>
</dbReference>
<dbReference type="AlphaFoldDB" id="A0A1M6PZS1"/>
<evidence type="ECO:0008006" key="4">
    <source>
        <dbReference type="Google" id="ProtNLM"/>
    </source>
</evidence>
<reference evidence="2 3" key="1">
    <citation type="submission" date="2016-11" db="EMBL/GenBank/DDBJ databases">
        <authorList>
            <person name="Jaros S."/>
            <person name="Januszkiewicz K."/>
            <person name="Wedrychowicz H."/>
        </authorList>
    </citation>
    <scope>NUCLEOTIDE SEQUENCE [LARGE SCALE GENOMIC DNA]</scope>
    <source>
        <strain evidence="2 3">DSM 15929</strain>
    </source>
</reference>
<sequence>MKKITLFGFITLLLFSLTACISTEEREKGKEELKKGEKLIREYVRETYGRKAKASDFKACYAYERYDSTVPNFDKVASGFVKATVSTDDNEFDIIYNVHTDEVLTKENISAVMDSFLEYGKEKVKAAEFVDCKMELYSRKYEDTYIASFLMPGIKTYKELLESGDYSIRLTYRSIDSDYNGIKKEEWEKVIAPFQNTESDVYMLFVNFKEKEGFQTDAIYDYFDEIDYDTSIDGFVLEYSISERALENAKNIIYADDRGYVMELKAKVGDE</sequence>
<keyword evidence="1" id="KW-0732">Signal</keyword>
<dbReference type="EMBL" id="FRAC01000009">
    <property type="protein sequence ID" value="SHK13450.1"/>
    <property type="molecule type" value="Genomic_DNA"/>
</dbReference>
<gene>
    <name evidence="2" type="ORF">SAMN02745136_01809</name>
</gene>
<name>A0A1M6PZS1_9FIRM</name>
<organism evidence="2 3">
    <name type="scientific">Anaerocolumna jejuensis DSM 15929</name>
    <dbReference type="NCBI Taxonomy" id="1121322"/>
    <lineage>
        <taxon>Bacteria</taxon>
        <taxon>Bacillati</taxon>
        <taxon>Bacillota</taxon>
        <taxon>Clostridia</taxon>
        <taxon>Lachnospirales</taxon>
        <taxon>Lachnospiraceae</taxon>
        <taxon>Anaerocolumna</taxon>
    </lineage>
</organism>
<dbReference type="PROSITE" id="PS51257">
    <property type="entry name" value="PROKAR_LIPOPROTEIN"/>
    <property type="match status" value="1"/>
</dbReference>
<proteinExistence type="predicted"/>
<evidence type="ECO:0000313" key="2">
    <source>
        <dbReference type="EMBL" id="SHK13450.1"/>
    </source>
</evidence>
<evidence type="ECO:0000313" key="3">
    <source>
        <dbReference type="Proteomes" id="UP000184386"/>
    </source>
</evidence>
<dbReference type="RefSeq" id="WP_073274964.1">
    <property type="nucleotide sequence ID" value="NZ_FRAC01000009.1"/>
</dbReference>
<feature type="chain" id="PRO_5039715703" description="Lipoprotein" evidence="1">
    <location>
        <begin position="22"/>
        <end position="271"/>
    </location>
</feature>
<protein>
    <recommendedName>
        <fullName evidence="4">Lipoprotein</fullName>
    </recommendedName>
</protein>